<keyword evidence="7" id="KW-0548">Nucleotidyltransferase</keyword>
<feature type="domain" description="YrdC-like" evidence="12">
    <location>
        <begin position="15"/>
        <end position="201"/>
    </location>
</feature>
<organism evidence="13 14">
    <name type="scientific">[Ruminococcus] lactaris</name>
    <dbReference type="NCBI Taxonomy" id="46228"/>
    <lineage>
        <taxon>Bacteria</taxon>
        <taxon>Bacillati</taxon>
        <taxon>Bacillota</taxon>
        <taxon>Clostridia</taxon>
        <taxon>Lachnospirales</taxon>
        <taxon>Lachnospiraceae</taxon>
        <taxon>Mediterraneibacter</taxon>
    </lineage>
</organism>
<dbReference type="InterPro" id="IPR006070">
    <property type="entry name" value="Sua5-like_dom"/>
</dbReference>
<evidence type="ECO:0000256" key="2">
    <source>
        <dbReference type="ARBA" id="ARBA00007663"/>
    </source>
</evidence>
<evidence type="ECO:0000256" key="7">
    <source>
        <dbReference type="ARBA" id="ARBA00022695"/>
    </source>
</evidence>
<proteinExistence type="inferred from homology"/>
<evidence type="ECO:0000256" key="1">
    <source>
        <dbReference type="ARBA" id="ARBA00004496"/>
    </source>
</evidence>
<accession>A0A3E4LI18</accession>
<dbReference type="GO" id="GO:0006450">
    <property type="term" value="P:regulation of translational fidelity"/>
    <property type="evidence" value="ECO:0007669"/>
    <property type="project" value="TreeGrafter"/>
</dbReference>
<dbReference type="FunFam" id="3.90.870.10:FF:000009">
    <property type="entry name" value="Threonylcarbamoyl-AMP synthase, putative"/>
    <property type="match status" value="1"/>
</dbReference>
<protein>
    <recommendedName>
        <fullName evidence="10">L-threonylcarbamoyladenylate synthase</fullName>
        <ecNumber evidence="3">2.7.7.87</ecNumber>
    </recommendedName>
    <alternativeName>
        <fullName evidence="10">L-threonylcarbamoyladenylate synthase</fullName>
    </alternativeName>
</protein>
<dbReference type="GO" id="GO:0000049">
    <property type="term" value="F:tRNA binding"/>
    <property type="evidence" value="ECO:0007669"/>
    <property type="project" value="TreeGrafter"/>
</dbReference>
<dbReference type="InterPro" id="IPR038385">
    <property type="entry name" value="Sua5/YwlC_C"/>
</dbReference>
<dbReference type="SUPFAM" id="SSF55821">
    <property type="entry name" value="YrdC/RibB"/>
    <property type="match status" value="1"/>
</dbReference>
<name>A0A3E4LI18_9FIRM</name>
<evidence type="ECO:0000256" key="4">
    <source>
        <dbReference type="ARBA" id="ARBA00022490"/>
    </source>
</evidence>
<evidence type="ECO:0000256" key="9">
    <source>
        <dbReference type="ARBA" id="ARBA00022840"/>
    </source>
</evidence>
<dbReference type="Gene3D" id="3.90.870.10">
    <property type="entry name" value="DHBP synthase"/>
    <property type="match status" value="1"/>
</dbReference>
<dbReference type="InterPro" id="IPR005145">
    <property type="entry name" value="Sua5_C"/>
</dbReference>
<evidence type="ECO:0000256" key="8">
    <source>
        <dbReference type="ARBA" id="ARBA00022741"/>
    </source>
</evidence>
<dbReference type="GO" id="GO:0005524">
    <property type="term" value="F:ATP binding"/>
    <property type="evidence" value="ECO:0007669"/>
    <property type="project" value="UniProtKB-KW"/>
</dbReference>
<dbReference type="InterPro" id="IPR036196">
    <property type="entry name" value="Ptyr_pPase_sf"/>
</dbReference>
<dbReference type="PANTHER" id="PTHR17490">
    <property type="entry name" value="SUA5"/>
    <property type="match status" value="1"/>
</dbReference>
<evidence type="ECO:0000256" key="3">
    <source>
        <dbReference type="ARBA" id="ARBA00012584"/>
    </source>
</evidence>
<comment type="catalytic activity">
    <reaction evidence="11">
        <text>L-threonine + hydrogencarbonate + ATP = L-threonylcarbamoyladenylate + diphosphate + H2O</text>
        <dbReference type="Rhea" id="RHEA:36407"/>
        <dbReference type="ChEBI" id="CHEBI:15377"/>
        <dbReference type="ChEBI" id="CHEBI:17544"/>
        <dbReference type="ChEBI" id="CHEBI:30616"/>
        <dbReference type="ChEBI" id="CHEBI:33019"/>
        <dbReference type="ChEBI" id="CHEBI:57926"/>
        <dbReference type="ChEBI" id="CHEBI:73682"/>
        <dbReference type="EC" id="2.7.7.87"/>
    </reaction>
</comment>
<dbReference type="Pfam" id="PF01451">
    <property type="entry name" value="LMWPc"/>
    <property type="match status" value="1"/>
</dbReference>
<evidence type="ECO:0000313" key="13">
    <source>
        <dbReference type="EMBL" id="RGK36975.1"/>
    </source>
</evidence>
<comment type="similarity">
    <text evidence="2">Belongs to the SUA5 family.</text>
</comment>
<sequence>METIIRKIDKNNIDPEVIEEAGNILKNGGLVAFPTETVYGLGADALKEEAAKKTYAAKGRPSDNPLIVHIADYEDLKAVAVNIPAKTDALAAHFWPGPLTMIFEKSEVVPYGTTGGLDTVAVRMPSDPVAAAVIRAAGGFVSAPSANTSGRPSPTTAQHVSEDLDGKIDMILDSGSVDIGLESTILDMTVEPPMILRPGAITADMFEEVIGPVSVDETILGSESNKAPKAPGMKYRHYAPKAKLIIAEGDIREEVLAIRQLAYAAHRKGERVGIIATGETLPFYKYGIVKNIGTRENEKTIARNLYRVLREFDDEEVDIIYSESFAMQGIGSAIMNRLEKAAGHLRISASAVVKQQRYRRVIFVSNTDSYIGPMAAELLRNKELEQEYVVDCSGLVVLFPEPVNPKAEAIMKSAGMTLEGHVAKQFDSESLQPDTLILTVDESTKKKMISEYENTENVYTLSEFAGEGEEIPDPYGKPLTAYGECFEVLKRLIDQLEEKLNSFAKGEE</sequence>
<evidence type="ECO:0000256" key="6">
    <source>
        <dbReference type="ARBA" id="ARBA00022694"/>
    </source>
</evidence>
<dbReference type="InterPro" id="IPR023485">
    <property type="entry name" value="Ptyr_pPase"/>
</dbReference>
<dbReference type="InterPro" id="IPR017945">
    <property type="entry name" value="DHBP_synth_RibB-like_a/b_dom"/>
</dbReference>
<comment type="caution">
    <text evidence="13">The sequence shown here is derived from an EMBL/GenBank/DDBJ whole genome shotgun (WGS) entry which is preliminary data.</text>
</comment>
<dbReference type="SMART" id="SM00226">
    <property type="entry name" value="LMWPc"/>
    <property type="match status" value="1"/>
</dbReference>
<keyword evidence="8" id="KW-0547">Nucleotide-binding</keyword>
<dbReference type="Pfam" id="PF01300">
    <property type="entry name" value="Sua5_yciO_yrdC"/>
    <property type="match status" value="1"/>
</dbReference>
<evidence type="ECO:0000256" key="11">
    <source>
        <dbReference type="ARBA" id="ARBA00048366"/>
    </source>
</evidence>
<dbReference type="Gene3D" id="3.40.50.11030">
    <property type="entry name" value="Threonylcarbamoyl-AMP synthase, C-terminal domain"/>
    <property type="match status" value="1"/>
</dbReference>
<dbReference type="Gene3D" id="3.40.50.2300">
    <property type="match status" value="1"/>
</dbReference>
<keyword evidence="6" id="KW-0819">tRNA processing</keyword>
<dbReference type="RefSeq" id="WP_117688719.1">
    <property type="nucleotide sequence ID" value="NZ_DBFEIT010000050.1"/>
</dbReference>
<evidence type="ECO:0000256" key="10">
    <source>
        <dbReference type="ARBA" id="ARBA00029774"/>
    </source>
</evidence>
<dbReference type="SUPFAM" id="SSF52788">
    <property type="entry name" value="Phosphotyrosine protein phosphatases I"/>
    <property type="match status" value="1"/>
</dbReference>
<dbReference type="EMBL" id="QSQN01000053">
    <property type="protein sequence ID" value="RGK36975.1"/>
    <property type="molecule type" value="Genomic_DNA"/>
</dbReference>
<keyword evidence="5" id="KW-0808">Transferase</keyword>
<dbReference type="InterPro" id="IPR050156">
    <property type="entry name" value="TC-AMP_synthase_SUA5"/>
</dbReference>
<evidence type="ECO:0000259" key="12">
    <source>
        <dbReference type="PROSITE" id="PS51163"/>
    </source>
</evidence>
<dbReference type="PROSITE" id="PS51163">
    <property type="entry name" value="YRDC"/>
    <property type="match status" value="1"/>
</dbReference>
<gene>
    <name evidence="13" type="ORF">DXD17_13805</name>
</gene>
<dbReference type="GO" id="GO:0061710">
    <property type="term" value="F:L-threonylcarbamoyladenylate synthase"/>
    <property type="evidence" value="ECO:0007669"/>
    <property type="project" value="UniProtKB-EC"/>
</dbReference>
<dbReference type="EC" id="2.7.7.87" evidence="3"/>
<dbReference type="GO" id="GO:0008033">
    <property type="term" value="P:tRNA processing"/>
    <property type="evidence" value="ECO:0007669"/>
    <property type="project" value="UniProtKB-KW"/>
</dbReference>
<dbReference type="AlphaFoldDB" id="A0A3E4LI18"/>
<dbReference type="PANTHER" id="PTHR17490:SF16">
    <property type="entry name" value="THREONYLCARBAMOYL-AMP SYNTHASE"/>
    <property type="match status" value="1"/>
</dbReference>
<dbReference type="Proteomes" id="UP000260793">
    <property type="component" value="Unassembled WGS sequence"/>
</dbReference>
<keyword evidence="4" id="KW-0963">Cytoplasm</keyword>
<reference evidence="13 14" key="1">
    <citation type="submission" date="2018-08" db="EMBL/GenBank/DDBJ databases">
        <title>A genome reference for cultivated species of the human gut microbiota.</title>
        <authorList>
            <person name="Zou Y."/>
            <person name="Xue W."/>
            <person name="Luo G."/>
        </authorList>
    </citation>
    <scope>NUCLEOTIDE SEQUENCE [LARGE SCALE GENOMIC DNA]</scope>
    <source>
        <strain evidence="13 14">TF11-7</strain>
    </source>
</reference>
<dbReference type="Pfam" id="PF03481">
    <property type="entry name" value="Sua5_C"/>
    <property type="match status" value="1"/>
</dbReference>
<comment type="subcellular location">
    <subcellularLocation>
        <location evidence="1">Cytoplasm</location>
    </subcellularLocation>
</comment>
<dbReference type="GO" id="GO:0003725">
    <property type="term" value="F:double-stranded RNA binding"/>
    <property type="evidence" value="ECO:0007669"/>
    <property type="project" value="InterPro"/>
</dbReference>
<dbReference type="NCBIfam" id="TIGR00057">
    <property type="entry name" value="L-threonylcarbamoyladenylate synthase"/>
    <property type="match status" value="1"/>
</dbReference>
<evidence type="ECO:0000256" key="5">
    <source>
        <dbReference type="ARBA" id="ARBA00022679"/>
    </source>
</evidence>
<dbReference type="GO" id="GO:0005737">
    <property type="term" value="C:cytoplasm"/>
    <property type="evidence" value="ECO:0007669"/>
    <property type="project" value="UniProtKB-SubCell"/>
</dbReference>
<keyword evidence="9" id="KW-0067">ATP-binding</keyword>
<evidence type="ECO:0000313" key="14">
    <source>
        <dbReference type="Proteomes" id="UP000260793"/>
    </source>
</evidence>